<dbReference type="KEGG" id="nth:Nther_1960"/>
<evidence type="ECO:0000256" key="1">
    <source>
        <dbReference type="SAM" id="Phobius"/>
    </source>
</evidence>
<feature type="transmembrane region" description="Helical" evidence="1">
    <location>
        <begin position="476"/>
        <end position="494"/>
    </location>
</feature>
<keyword evidence="4" id="KW-1185">Reference proteome</keyword>
<feature type="transmembrane region" description="Helical" evidence="1">
    <location>
        <begin position="322"/>
        <end position="346"/>
    </location>
</feature>
<feature type="transmembrane region" description="Helical" evidence="1">
    <location>
        <begin position="257"/>
        <end position="283"/>
    </location>
</feature>
<feature type="transmembrane region" description="Helical" evidence="1">
    <location>
        <begin position="200"/>
        <end position="220"/>
    </location>
</feature>
<reference evidence="3 4" key="1">
    <citation type="submission" date="2008-04" db="EMBL/GenBank/DDBJ databases">
        <title>Complete sequence of chromosome of Natranaerobius thermophilus JW/NM-WN-LF.</title>
        <authorList>
            <consortium name="US DOE Joint Genome Institute"/>
            <person name="Copeland A."/>
            <person name="Lucas S."/>
            <person name="Lapidus A."/>
            <person name="Glavina del Rio T."/>
            <person name="Dalin E."/>
            <person name="Tice H."/>
            <person name="Bruce D."/>
            <person name="Goodwin L."/>
            <person name="Pitluck S."/>
            <person name="Chertkov O."/>
            <person name="Brettin T."/>
            <person name="Detter J.C."/>
            <person name="Han C."/>
            <person name="Kuske C.R."/>
            <person name="Schmutz J."/>
            <person name="Larimer F."/>
            <person name="Land M."/>
            <person name="Hauser L."/>
            <person name="Kyrpides N."/>
            <person name="Lykidis A."/>
            <person name="Mesbah N.M."/>
            <person name="Wiegel J."/>
        </authorList>
    </citation>
    <scope>NUCLEOTIDE SEQUENCE [LARGE SCALE GENOMIC DNA]</scope>
    <source>
        <strain evidence="4">ATCC BAA-1301 / DSM 18059 / JW/NM-WN-LF</strain>
    </source>
</reference>
<dbReference type="RefSeq" id="WP_012448389.1">
    <property type="nucleotide sequence ID" value="NC_010718.1"/>
</dbReference>
<feature type="transmembrane region" description="Helical" evidence="1">
    <location>
        <begin position="145"/>
        <end position="167"/>
    </location>
</feature>
<sequence length="509" mass="53828">MADILATVPAILDASYLLIVAAGVFGGILVGALPGLTPTMGVALLVPFTFYLPAEQGLLMLGSVYVGSVYGGAITAILINIPGAPASIATIMDGHPMANKGEGEKAIHLATLSSFIGGVFGVILLLFFAPALARVSLNFGPAEHFWIAVFGITVIAGLSKGSIWKGIMGGAAGLWLSTIGIGEITGTARFTFESAHLTGGIGLVSMLIGLFAFPQALVFVERLFQSKETRKFNENVFHKSRSFLKGIKDIIKYKKNVIMGSIIGGLVGLVPGAGGQIAGLVAYNEVKRYSPEKDKFGTGHEGGIITTESANNAMVGCSLVPLLTLGIPGSPTAAVLLGGLLMNGLWPGPEMFQENASITYTFILGMVAAQFFMLFIGGFGGRFFKRVMYVSPGIMAPLILVFCVLGSFAERNNFSDVWFMLIVGVLMYFGMKFGFSPAPVGLGFILGEYAERGFLLANRASVSEGSLMLHFLDSPIVIVLMLLTAISIITTAVLEISKKQKKLKEVEQK</sequence>
<reference evidence="3 4" key="2">
    <citation type="journal article" date="2011" name="J. Bacteriol.">
        <title>Complete genome sequence of the anaerobic, halophilic alkalithermophile Natranaerobius thermophilus JW/NM-WN-LF.</title>
        <authorList>
            <person name="Zhao B."/>
            <person name="Mesbah N.M."/>
            <person name="Dalin E."/>
            <person name="Goodwin L."/>
            <person name="Nolan M."/>
            <person name="Pitluck S."/>
            <person name="Chertkov O."/>
            <person name="Brettin T.S."/>
            <person name="Han J."/>
            <person name="Larimer F.W."/>
            <person name="Land M.L."/>
            <person name="Hauser L."/>
            <person name="Kyrpides N."/>
            <person name="Wiegel J."/>
        </authorList>
    </citation>
    <scope>NUCLEOTIDE SEQUENCE [LARGE SCALE GENOMIC DNA]</scope>
    <source>
        <strain evidence="4">ATCC BAA-1301 / DSM 18059 / JW/NM-WN-LF</strain>
    </source>
</reference>
<dbReference type="Proteomes" id="UP000001683">
    <property type="component" value="Chromosome"/>
</dbReference>
<accession>B2A6J7</accession>
<evidence type="ECO:0000313" key="3">
    <source>
        <dbReference type="EMBL" id="ACB85530.1"/>
    </source>
</evidence>
<keyword evidence="1" id="KW-0472">Membrane</keyword>
<dbReference type="eggNOG" id="COG3333">
    <property type="taxonomic scope" value="Bacteria"/>
</dbReference>
<name>B2A6J7_NATTJ</name>
<dbReference type="HOGENOM" id="CLU_022936_2_0_9"/>
<dbReference type="InParanoid" id="B2A6J7"/>
<gene>
    <name evidence="3" type="ordered locus">Nther_1960</name>
</gene>
<feature type="transmembrane region" description="Helical" evidence="1">
    <location>
        <begin position="417"/>
        <end position="435"/>
    </location>
</feature>
<dbReference type="AlphaFoldDB" id="B2A6J7"/>
<dbReference type="EMBL" id="CP001034">
    <property type="protein sequence ID" value="ACB85530.1"/>
    <property type="molecule type" value="Genomic_DNA"/>
</dbReference>
<protein>
    <recommendedName>
        <fullName evidence="2">DUF112 domain-containing protein</fullName>
    </recommendedName>
</protein>
<dbReference type="InterPro" id="IPR002823">
    <property type="entry name" value="DUF112_TM"/>
</dbReference>
<proteinExistence type="predicted"/>
<dbReference type="PANTHER" id="PTHR35342:SF5">
    <property type="entry name" value="TRICARBOXYLIC TRANSPORT PROTEIN"/>
    <property type="match status" value="1"/>
</dbReference>
<keyword evidence="1" id="KW-1133">Transmembrane helix</keyword>
<feature type="domain" description="DUF112" evidence="2">
    <location>
        <begin position="17"/>
        <end position="440"/>
    </location>
</feature>
<feature type="transmembrane region" description="Helical" evidence="1">
    <location>
        <begin position="16"/>
        <end position="46"/>
    </location>
</feature>
<feature type="transmembrane region" description="Helical" evidence="1">
    <location>
        <begin position="106"/>
        <end position="133"/>
    </location>
</feature>
<dbReference type="Pfam" id="PF01970">
    <property type="entry name" value="TctA"/>
    <property type="match status" value="1"/>
</dbReference>
<dbReference type="OrthoDB" id="9781349at2"/>
<dbReference type="PANTHER" id="PTHR35342">
    <property type="entry name" value="TRICARBOXYLIC TRANSPORT PROTEIN"/>
    <property type="match status" value="1"/>
</dbReference>
<feature type="transmembrane region" description="Helical" evidence="1">
    <location>
        <begin position="387"/>
        <end position="405"/>
    </location>
</feature>
<organism evidence="3 4">
    <name type="scientific">Natranaerobius thermophilus (strain ATCC BAA-1301 / DSM 18059 / JW/NM-WN-LF)</name>
    <dbReference type="NCBI Taxonomy" id="457570"/>
    <lineage>
        <taxon>Bacteria</taxon>
        <taxon>Bacillati</taxon>
        <taxon>Bacillota</taxon>
        <taxon>Clostridia</taxon>
        <taxon>Natranaerobiales</taxon>
        <taxon>Natranaerobiaceae</taxon>
        <taxon>Natranaerobius</taxon>
    </lineage>
</organism>
<dbReference type="STRING" id="457570.Nther_1960"/>
<evidence type="ECO:0000259" key="2">
    <source>
        <dbReference type="Pfam" id="PF01970"/>
    </source>
</evidence>
<feature type="transmembrane region" description="Helical" evidence="1">
    <location>
        <begin position="358"/>
        <end position="381"/>
    </location>
</feature>
<evidence type="ECO:0000313" key="4">
    <source>
        <dbReference type="Proteomes" id="UP000001683"/>
    </source>
</evidence>
<keyword evidence="1" id="KW-0812">Transmembrane</keyword>